<feature type="transmembrane region" description="Helical" evidence="6">
    <location>
        <begin position="357"/>
        <end position="377"/>
    </location>
</feature>
<feature type="domain" description="Major facilitator superfamily (MFS) profile" evidence="7">
    <location>
        <begin position="7"/>
        <end position="385"/>
    </location>
</feature>
<protein>
    <submittedName>
        <fullName evidence="8">Putative MFS family arabinose efflux permease</fullName>
    </submittedName>
</protein>
<comment type="caution">
    <text evidence="8">The sequence shown here is derived from an EMBL/GenBank/DDBJ whole genome shotgun (WGS) entry which is preliminary data.</text>
</comment>
<dbReference type="AlphaFoldDB" id="A0A4Q7KZI4"/>
<evidence type="ECO:0000256" key="2">
    <source>
        <dbReference type="ARBA" id="ARBA00022475"/>
    </source>
</evidence>
<evidence type="ECO:0000256" key="1">
    <source>
        <dbReference type="ARBA" id="ARBA00004651"/>
    </source>
</evidence>
<feature type="transmembrane region" description="Helical" evidence="6">
    <location>
        <begin position="240"/>
        <end position="260"/>
    </location>
</feature>
<evidence type="ECO:0000259" key="7">
    <source>
        <dbReference type="PROSITE" id="PS50850"/>
    </source>
</evidence>
<dbReference type="PANTHER" id="PTHR43124:SF3">
    <property type="entry name" value="CHLORAMPHENICOL EFFLUX PUMP RV0191"/>
    <property type="match status" value="1"/>
</dbReference>
<dbReference type="RefSeq" id="WP_130344076.1">
    <property type="nucleotide sequence ID" value="NZ_SGWQ01000003.1"/>
</dbReference>
<dbReference type="InterPro" id="IPR020846">
    <property type="entry name" value="MFS_dom"/>
</dbReference>
<sequence length="399" mass="40336">MSLPLPALTALTLSAFITVLTESLPAGVLPAMSADLGVSQSAVGQLVTVYAIGTMLTAIPLSSITATWRRRRLLLAGVAGFAVANTVTALSDSYTLTLAARFVGGMAAGLVWSLLAGYARRMAPEHVRGRAVAIAMSGIPLALALGIPAGTFLGEALGWRVTFTVMSVIAVALLAWITAIVPDYPGQPRDARASVARTIAIPGVPTVLLVTLMIVLAQNVLYTYVAPFAETAGLGGSVDALLLTFGIASVVSIVIVGSYIDHRLRALTVAATALIAAATTLMAVSSGSTALVYVAVALWGVGWGGVPTLTQSALAEAADADGDAGDLAQAILVTLWNAATAAGGALGGLLLDGFGAGLLPWAVPILVVPALVVVIMVHGFPPRRRVTASVGSEAGIPCG</sequence>
<feature type="transmembrane region" description="Helical" evidence="6">
    <location>
        <begin position="159"/>
        <end position="179"/>
    </location>
</feature>
<keyword evidence="2" id="KW-1003">Cell membrane</keyword>
<evidence type="ECO:0000256" key="6">
    <source>
        <dbReference type="SAM" id="Phobius"/>
    </source>
</evidence>
<dbReference type="GO" id="GO:0005886">
    <property type="term" value="C:plasma membrane"/>
    <property type="evidence" value="ECO:0007669"/>
    <property type="project" value="UniProtKB-SubCell"/>
</dbReference>
<feature type="transmembrane region" description="Helical" evidence="6">
    <location>
        <begin position="330"/>
        <end position="351"/>
    </location>
</feature>
<evidence type="ECO:0000313" key="9">
    <source>
        <dbReference type="Proteomes" id="UP000294257"/>
    </source>
</evidence>
<keyword evidence="9" id="KW-1185">Reference proteome</keyword>
<keyword evidence="3 6" id="KW-0812">Transmembrane</keyword>
<dbReference type="PROSITE" id="PS50850">
    <property type="entry name" value="MFS"/>
    <property type="match status" value="1"/>
</dbReference>
<evidence type="ECO:0000256" key="5">
    <source>
        <dbReference type="ARBA" id="ARBA00023136"/>
    </source>
</evidence>
<dbReference type="InterPro" id="IPR011701">
    <property type="entry name" value="MFS"/>
</dbReference>
<dbReference type="Gene3D" id="1.20.1250.20">
    <property type="entry name" value="MFS general substrate transporter like domains"/>
    <property type="match status" value="1"/>
</dbReference>
<dbReference type="EMBL" id="SGWQ01000003">
    <property type="protein sequence ID" value="RZS41122.1"/>
    <property type="molecule type" value="Genomic_DNA"/>
</dbReference>
<feature type="transmembrane region" description="Helical" evidence="6">
    <location>
        <begin position="131"/>
        <end position="153"/>
    </location>
</feature>
<evidence type="ECO:0000256" key="3">
    <source>
        <dbReference type="ARBA" id="ARBA00022692"/>
    </source>
</evidence>
<gene>
    <name evidence="8" type="ORF">EV193_103441</name>
</gene>
<dbReference type="InterPro" id="IPR050189">
    <property type="entry name" value="MFS_Efflux_Transporters"/>
</dbReference>
<dbReference type="PANTHER" id="PTHR43124">
    <property type="entry name" value="PURINE EFFLUX PUMP PBUE"/>
    <property type="match status" value="1"/>
</dbReference>
<dbReference type="SUPFAM" id="SSF103473">
    <property type="entry name" value="MFS general substrate transporter"/>
    <property type="match status" value="1"/>
</dbReference>
<organism evidence="8 9">
    <name type="scientific">Herbihabitans rhizosphaerae</name>
    <dbReference type="NCBI Taxonomy" id="1872711"/>
    <lineage>
        <taxon>Bacteria</taxon>
        <taxon>Bacillati</taxon>
        <taxon>Actinomycetota</taxon>
        <taxon>Actinomycetes</taxon>
        <taxon>Pseudonocardiales</taxon>
        <taxon>Pseudonocardiaceae</taxon>
        <taxon>Herbihabitans</taxon>
    </lineage>
</organism>
<feature type="transmembrane region" description="Helical" evidence="6">
    <location>
        <begin position="290"/>
        <end position="309"/>
    </location>
</feature>
<evidence type="ECO:0000313" key="8">
    <source>
        <dbReference type="EMBL" id="RZS41122.1"/>
    </source>
</evidence>
<dbReference type="Pfam" id="PF07690">
    <property type="entry name" value="MFS_1"/>
    <property type="match status" value="1"/>
</dbReference>
<dbReference type="GO" id="GO:0022857">
    <property type="term" value="F:transmembrane transporter activity"/>
    <property type="evidence" value="ECO:0007669"/>
    <property type="project" value="InterPro"/>
</dbReference>
<dbReference type="InterPro" id="IPR036259">
    <property type="entry name" value="MFS_trans_sf"/>
</dbReference>
<dbReference type="CDD" id="cd17324">
    <property type="entry name" value="MFS_NepI_like"/>
    <property type="match status" value="1"/>
</dbReference>
<reference evidence="8 9" key="1">
    <citation type="submission" date="2019-02" db="EMBL/GenBank/DDBJ databases">
        <title>Genomic Encyclopedia of Type Strains, Phase IV (KMG-IV): sequencing the most valuable type-strain genomes for metagenomic binning, comparative biology and taxonomic classification.</title>
        <authorList>
            <person name="Goeker M."/>
        </authorList>
    </citation>
    <scope>NUCLEOTIDE SEQUENCE [LARGE SCALE GENOMIC DNA]</scope>
    <source>
        <strain evidence="8 9">DSM 101727</strain>
    </source>
</reference>
<dbReference type="OrthoDB" id="2810795at2"/>
<comment type="subcellular location">
    <subcellularLocation>
        <location evidence="1">Cell membrane</location>
        <topology evidence="1">Multi-pass membrane protein</topology>
    </subcellularLocation>
</comment>
<feature type="transmembrane region" description="Helical" evidence="6">
    <location>
        <begin position="43"/>
        <end position="61"/>
    </location>
</feature>
<name>A0A4Q7KZI4_9PSEU</name>
<keyword evidence="4 6" id="KW-1133">Transmembrane helix</keyword>
<feature type="transmembrane region" description="Helical" evidence="6">
    <location>
        <begin position="73"/>
        <end position="90"/>
    </location>
</feature>
<evidence type="ECO:0000256" key="4">
    <source>
        <dbReference type="ARBA" id="ARBA00022989"/>
    </source>
</evidence>
<accession>A0A4Q7KZI4</accession>
<proteinExistence type="predicted"/>
<dbReference type="Proteomes" id="UP000294257">
    <property type="component" value="Unassembled WGS sequence"/>
</dbReference>
<feature type="transmembrane region" description="Helical" evidence="6">
    <location>
        <begin position="199"/>
        <end position="220"/>
    </location>
</feature>
<keyword evidence="5 6" id="KW-0472">Membrane</keyword>
<feature type="transmembrane region" description="Helical" evidence="6">
    <location>
        <begin position="96"/>
        <end position="119"/>
    </location>
</feature>